<name>A0A3B1BIB6_9ZZZZ</name>
<dbReference type="InterPro" id="IPR025668">
    <property type="entry name" value="Tnp_DDE_dom"/>
</dbReference>
<dbReference type="NCBIfam" id="NF033580">
    <property type="entry name" value="transpos_IS5_3"/>
    <property type="match status" value="1"/>
</dbReference>
<protein>
    <submittedName>
        <fullName evidence="2">Mobile element protein</fullName>
    </submittedName>
</protein>
<proteinExistence type="predicted"/>
<reference evidence="2" key="1">
    <citation type="submission" date="2018-06" db="EMBL/GenBank/DDBJ databases">
        <authorList>
            <person name="Zhirakovskaya E."/>
        </authorList>
    </citation>
    <scope>NUCLEOTIDE SEQUENCE</scope>
</reference>
<dbReference type="EMBL" id="UOFW01000149">
    <property type="protein sequence ID" value="VAX05945.1"/>
    <property type="molecule type" value="Genomic_DNA"/>
</dbReference>
<dbReference type="AlphaFoldDB" id="A0A3B1BIB6"/>
<gene>
    <name evidence="2" type="ORF">MNBD_ALPHA03-492</name>
</gene>
<accession>A0A3B1BIB6</accession>
<dbReference type="PANTHER" id="PTHR30007">
    <property type="entry name" value="PHP DOMAIN PROTEIN"/>
    <property type="match status" value="1"/>
</dbReference>
<dbReference type="Pfam" id="PF13586">
    <property type="entry name" value="DDE_Tnp_1_2"/>
    <property type="match status" value="1"/>
</dbReference>
<organism evidence="2">
    <name type="scientific">hydrothermal vent metagenome</name>
    <dbReference type="NCBI Taxonomy" id="652676"/>
    <lineage>
        <taxon>unclassified sequences</taxon>
        <taxon>metagenomes</taxon>
        <taxon>ecological metagenomes</taxon>
    </lineage>
</organism>
<evidence type="ECO:0000313" key="2">
    <source>
        <dbReference type="EMBL" id="VAX05945.1"/>
    </source>
</evidence>
<evidence type="ECO:0000259" key="1">
    <source>
        <dbReference type="Pfam" id="PF13586"/>
    </source>
</evidence>
<dbReference type="PANTHER" id="PTHR30007:SF1">
    <property type="entry name" value="BLR1914 PROTEIN"/>
    <property type="match status" value="1"/>
</dbReference>
<sequence>MRVEITGGNVHDAKAAPALLDWPDDPLAIVADKAYNSNKIRKMIKDNGALAVIPVKSNAVNKIPHDKNLYAMRNIVERFFSRMKDMRRLATRFEKRARNFLAMVHIFCIRMYLN</sequence>
<feature type="domain" description="Transposase DDE" evidence="1">
    <location>
        <begin position="30"/>
        <end position="113"/>
    </location>
</feature>